<dbReference type="Proteomes" id="UP000033907">
    <property type="component" value="Unassembled WGS sequence"/>
</dbReference>
<dbReference type="AlphaFoldDB" id="A0A0G1HKG9"/>
<dbReference type="Gene3D" id="1.10.101.10">
    <property type="entry name" value="PGBD-like superfamily/PGBD"/>
    <property type="match status" value="1"/>
</dbReference>
<dbReference type="GO" id="GO:0016787">
    <property type="term" value="F:hydrolase activity"/>
    <property type="evidence" value="ECO:0007669"/>
    <property type="project" value="UniProtKB-KW"/>
</dbReference>
<reference evidence="3 4" key="1">
    <citation type="journal article" date="2015" name="Nature">
        <title>rRNA introns, odd ribosomes, and small enigmatic genomes across a large radiation of phyla.</title>
        <authorList>
            <person name="Brown C.T."/>
            <person name="Hug L.A."/>
            <person name="Thomas B.C."/>
            <person name="Sharon I."/>
            <person name="Castelle C.J."/>
            <person name="Singh A."/>
            <person name="Wilkins M.J."/>
            <person name="Williams K.H."/>
            <person name="Banfield J.F."/>
        </authorList>
    </citation>
    <scope>NUCLEOTIDE SEQUENCE [LARGE SCALE GENOMIC DNA]</scope>
</reference>
<gene>
    <name evidence="3" type="ORF">UV91_C0006G0013</name>
</gene>
<name>A0A0G1HKG9_9BACT</name>
<dbReference type="EMBL" id="LCGH01000006">
    <property type="protein sequence ID" value="KKT11384.1"/>
    <property type="molecule type" value="Genomic_DNA"/>
</dbReference>
<dbReference type="Pfam" id="PF01471">
    <property type="entry name" value="PG_binding_1"/>
    <property type="match status" value="1"/>
</dbReference>
<sequence>MSKLLKSKFLIGVLVVTVLVLGGVALVGANEASADCSITSTLRAGSTGVEVQCLQSIVGASADGKFGPMTKASVMAWQASHGLVADGVVGPLTRAALAGAGVSVGSFPAGCTSSSGFSTSTGLSCSGSSTLPSGCSSTAGYSPTTGAKCDGGSTATPVAFEGTEEGKLSSFEEDAADTSDVDEGTTEQEILNVSFEAETSDQKVTRVDVDFQAADSTESSKPWDYFKKVSLTLDGDVIATKTVTSSDDWDRTDEASVTYDTYTVRFSNLDFIVKDGSEAQLAVAVDVIDNVDGSDEGQSWEAAIPVNGIRAISPNGLTETYPTTELNVDFTVAGSDTGTLSWSQDSDNPSAMAITLDDAVDTNNVLLAVYNLEADNQDIFVEDILIETTITTTGTMDQTSDLVQTFRAKVYDADGDLVITSTAAGNATADLTNIDHTFSNLDFTIPNGDTYEVKFYADFQPLDGTIVKDTDTIVLTMDASDTVAEQASGGNDGDAVTATGDITGKTHAVFASAPLITHVSSTITKTLACDGVCAAGEAERAEATITFTVKAVEADVYVPDEFVEDTDETDTTYGSGSTYFLDEHAGTEPTPVALASSDASTSTNGWIVYKGEEKTFTYKVTITALADGYQSVGMSSIEWGLTNVAGGNAANEDYTYSLQPDWETPSIYLEFTAA</sequence>
<accession>A0A0G1HKG9</accession>
<dbReference type="InterPro" id="IPR036366">
    <property type="entry name" value="PGBDSf"/>
</dbReference>
<keyword evidence="3" id="KW-0378">Hydrolase</keyword>
<evidence type="ECO:0000259" key="2">
    <source>
        <dbReference type="Pfam" id="PF01471"/>
    </source>
</evidence>
<dbReference type="InterPro" id="IPR036365">
    <property type="entry name" value="PGBD-like_sf"/>
</dbReference>
<evidence type="ECO:0000313" key="3">
    <source>
        <dbReference type="EMBL" id="KKT11384.1"/>
    </source>
</evidence>
<organism evidence="3 4">
    <name type="scientific">Candidatus Nomurabacteria bacterium GW2011_GWF2_43_24</name>
    <dbReference type="NCBI Taxonomy" id="1618778"/>
    <lineage>
        <taxon>Bacteria</taxon>
        <taxon>Candidatus Nomuraibacteriota</taxon>
    </lineage>
</organism>
<dbReference type="InterPro" id="IPR002477">
    <property type="entry name" value="Peptidoglycan-bd-like"/>
</dbReference>
<feature type="compositionally biased region" description="Acidic residues" evidence="1">
    <location>
        <begin position="171"/>
        <end position="186"/>
    </location>
</feature>
<dbReference type="SUPFAM" id="SSF47090">
    <property type="entry name" value="PGBD-like"/>
    <property type="match status" value="1"/>
</dbReference>
<comment type="caution">
    <text evidence="3">The sequence shown here is derived from an EMBL/GenBank/DDBJ whole genome shotgun (WGS) entry which is preliminary data.</text>
</comment>
<protein>
    <submittedName>
        <fullName evidence="3">Cell wall-associated hydrolase, invasion-associated protein</fullName>
    </submittedName>
</protein>
<evidence type="ECO:0000313" key="4">
    <source>
        <dbReference type="Proteomes" id="UP000033907"/>
    </source>
</evidence>
<evidence type="ECO:0000256" key="1">
    <source>
        <dbReference type="SAM" id="MobiDB-lite"/>
    </source>
</evidence>
<feature type="region of interest" description="Disordered" evidence="1">
    <location>
        <begin position="164"/>
        <end position="186"/>
    </location>
</feature>
<feature type="domain" description="Peptidoglycan binding-like" evidence="2">
    <location>
        <begin position="61"/>
        <end position="97"/>
    </location>
</feature>
<proteinExistence type="predicted"/>